<evidence type="ECO:0000313" key="2">
    <source>
        <dbReference type="Proteomes" id="UP000823617"/>
    </source>
</evidence>
<reference evidence="1" key="2">
    <citation type="journal article" date="2021" name="PeerJ">
        <title>Extensive microbial diversity within the chicken gut microbiome revealed by metagenomics and culture.</title>
        <authorList>
            <person name="Gilroy R."/>
            <person name="Ravi A."/>
            <person name="Getino M."/>
            <person name="Pursley I."/>
            <person name="Horton D.L."/>
            <person name="Alikhan N.F."/>
            <person name="Baker D."/>
            <person name="Gharbi K."/>
            <person name="Hall N."/>
            <person name="Watson M."/>
            <person name="Adriaenssens E.M."/>
            <person name="Foster-Nyarko E."/>
            <person name="Jarju S."/>
            <person name="Secka A."/>
            <person name="Antonio M."/>
            <person name="Oren A."/>
            <person name="Chaudhuri R.R."/>
            <person name="La Ragione R."/>
            <person name="Hildebrand F."/>
            <person name="Pallen M.J."/>
        </authorList>
    </citation>
    <scope>NUCLEOTIDE SEQUENCE</scope>
    <source>
        <strain evidence="1">B1-3475</strain>
    </source>
</reference>
<dbReference type="EMBL" id="JADIMK010000102">
    <property type="protein sequence ID" value="MBO8456580.1"/>
    <property type="molecule type" value="Genomic_DNA"/>
</dbReference>
<reference evidence="1" key="1">
    <citation type="submission" date="2020-10" db="EMBL/GenBank/DDBJ databases">
        <authorList>
            <person name="Gilroy R."/>
        </authorList>
    </citation>
    <scope>NUCLEOTIDE SEQUENCE</scope>
    <source>
        <strain evidence="1">B1-3475</strain>
    </source>
</reference>
<evidence type="ECO:0000313" key="1">
    <source>
        <dbReference type="EMBL" id="MBO8456580.1"/>
    </source>
</evidence>
<accession>A0A9D9HMI1</accession>
<gene>
    <name evidence="1" type="ORF">IAC08_09315</name>
</gene>
<protein>
    <submittedName>
        <fullName evidence="1">Uncharacterized protein</fullName>
    </submittedName>
</protein>
<sequence>MRRSSVISLVVSMFIVLGSSLYHSCTMVPLDGSEYLPDSVGVNLVLNWPQGIAESDKPENMCVAMSRIINTVHYVWQADSAGVVKDYGSSRDNMIPNGEYYMMIFNDISATYTIDAIDRFQSDPAVSMRELSAVVNDLPEDQIPSGVADFNPAFGYVNSADPLYIDVKKQRIYPTLTPDLAFDIKTLTQKLTFRVSLKLVGNVTIENDMINAEISGVPKRVQLMSALVRDSTYRALFEMKKASQNGNVYVYQGNVNVLGLFPSGSQSDVVGPGILQLTIPAVTMSEDGTTQVKRLFHAGINLRETILGAVLMSQLADGSGYRAARSSAVLVVNSVLEIDEDQIRQDEDSQGVEVWFDSDDNDIDIEV</sequence>
<dbReference type="Proteomes" id="UP000823617">
    <property type="component" value="Unassembled WGS sequence"/>
</dbReference>
<organism evidence="1 2">
    <name type="scientific">Candidatus Cryptobacteroides intestinigallinarum</name>
    <dbReference type="NCBI Taxonomy" id="2840767"/>
    <lineage>
        <taxon>Bacteria</taxon>
        <taxon>Pseudomonadati</taxon>
        <taxon>Bacteroidota</taxon>
        <taxon>Bacteroidia</taxon>
        <taxon>Bacteroidales</taxon>
        <taxon>Candidatus Cryptobacteroides</taxon>
    </lineage>
</organism>
<name>A0A9D9HMI1_9BACT</name>
<proteinExistence type="predicted"/>
<comment type="caution">
    <text evidence="1">The sequence shown here is derived from an EMBL/GenBank/DDBJ whole genome shotgun (WGS) entry which is preliminary data.</text>
</comment>
<dbReference type="AlphaFoldDB" id="A0A9D9HMI1"/>